<gene>
    <name evidence="1" type="ORF">ACFO0C_39905</name>
</gene>
<reference evidence="2" key="1">
    <citation type="journal article" date="2019" name="Int. J. Syst. Evol. Microbiol.">
        <title>The Global Catalogue of Microorganisms (GCM) 10K type strain sequencing project: providing services to taxonomists for standard genome sequencing and annotation.</title>
        <authorList>
            <consortium name="The Broad Institute Genomics Platform"/>
            <consortium name="The Broad Institute Genome Sequencing Center for Infectious Disease"/>
            <person name="Wu L."/>
            <person name="Ma J."/>
        </authorList>
    </citation>
    <scope>NUCLEOTIDE SEQUENCE [LARGE SCALE GENOMIC DNA]</scope>
    <source>
        <strain evidence="2">TBRC 5832</strain>
    </source>
</reference>
<protein>
    <recommendedName>
        <fullName evidence="3">Lipoprotein</fullName>
    </recommendedName>
</protein>
<evidence type="ECO:0008006" key="3">
    <source>
        <dbReference type="Google" id="ProtNLM"/>
    </source>
</evidence>
<evidence type="ECO:0000313" key="2">
    <source>
        <dbReference type="Proteomes" id="UP001595867"/>
    </source>
</evidence>
<accession>A0ABV8J3H8</accession>
<dbReference type="PROSITE" id="PS51257">
    <property type="entry name" value="PROKAR_LIPOPROTEIN"/>
    <property type="match status" value="1"/>
</dbReference>
<dbReference type="RefSeq" id="WP_378072008.1">
    <property type="nucleotide sequence ID" value="NZ_JBHSBL010000027.1"/>
</dbReference>
<sequence length="126" mass="13098">MRWTTVVMSALLLTGCAPVEQRSDAAEQTARRFLQAVADGDGPAACGVLAPETEAQIDAPCAEGIVGEALTAPSDQADAQVYGQRALVRFAGDTVFLAAFPDGWRVVAAGCEPRGERPYDCAVQGG</sequence>
<organism evidence="1 2">
    <name type="scientific">Actinoplanes subglobosus</name>
    <dbReference type="NCBI Taxonomy" id="1547892"/>
    <lineage>
        <taxon>Bacteria</taxon>
        <taxon>Bacillati</taxon>
        <taxon>Actinomycetota</taxon>
        <taxon>Actinomycetes</taxon>
        <taxon>Micromonosporales</taxon>
        <taxon>Micromonosporaceae</taxon>
        <taxon>Actinoplanes</taxon>
    </lineage>
</organism>
<comment type="caution">
    <text evidence="1">The sequence shown here is derived from an EMBL/GenBank/DDBJ whole genome shotgun (WGS) entry which is preliminary data.</text>
</comment>
<dbReference type="Proteomes" id="UP001595867">
    <property type="component" value="Unassembled WGS sequence"/>
</dbReference>
<keyword evidence="2" id="KW-1185">Reference proteome</keyword>
<proteinExistence type="predicted"/>
<name>A0ABV8J3H8_9ACTN</name>
<dbReference type="EMBL" id="JBHSBL010000027">
    <property type="protein sequence ID" value="MFC4071133.1"/>
    <property type="molecule type" value="Genomic_DNA"/>
</dbReference>
<evidence type="ECO:0000313" key="1">
    <source>
        <dbReference type="EMBL" id="MFC4071133.1"/>
    </source>
</evidence>